<dbReference type="Pfam" id="PF07980">
    <property type="entry name" value="SusD_RagB"/>
    <property type="match status" value="1"/>
</dbReference>
<sequence>MKKAILLLSMLAVLTFPQGCEKNFDPKIYGVLTSQNFPVSENDFVSLMMSCYVPFVNTWTYSLYSSSGNQHPWYIPAGGVLKQFDTTSDVEAPWINGVWDINYRQLSEANFSMCIYYQRDVLEDTRPNHYPKTREITRFTDVIKSISEAPANKITEERKREILAEARLCRALHMYNLFHVYGPVPLIVNPEDVENPDALNNAVRPSLDDISQWIYDDLDFAVQYAPENQTDKGRFTRDFARVLMMRHCLNEGYHKEGWYQKAIDMYNELNTGKYSLFQQGDNPYKEMFREVNDFNCEIIAAISCDPSSTGNAKEGGMNPFVMLSTPNNCAKVDDLGDPTPFYTVGPGWGMTFNLAPKFYDTFSKTPEEDGGEGYDLRQESIITSYYTTGGEWWGPEDIGTRSEWDGYIPYKYPAETATAPCFGNDFPLARWADVLLMYAEADVRLSGAAPSQAAVDAVNQVRHRAGLSDLPSNRTASAEAFLDALLEERGHEFWFEGMRKIDLIRFNMYARKCKEIKGKVPTHQYMPIPNYAVDEAAGLGKQLAQTWSREGWEEDMSKAAAIN</sequence>
<dbReference type="Pfam" id="PF14322">
    <property type="entry name" value="SusD-like_3"/>
    <property type="match status" value="1"/>
</dbReference>
<proteinExistence type="inferred from homology"/>
<protein>
    <submittedName>
        <fullName evidence="8">RagB/SusD family nutrient uptake outer membrane protein</fullName>
    </submittedName>
</protein>
<name>A0A940IHH2_9BACT</name>
<evidence type="ECO:0000313" key="9">
    <source>
        <dbReference type="Proteomes" id="UP000725002"/>
    </source>
</evidence>
<gene>
    <name evidence="8" type="ORF">IAB75_01115</name>
</gene>
<feature type="domain" description="SusD-like N-terminal" evidence="7">
    <location>
        <begin position="107"/>
        <end position="238"/>
    </location>
</feature>
<accession>A0A940IHH2</accession>
<reference evidence="8" key="2">
    <citation type="journal article" date="2021" name="PeerJ">
        <title>Extensive microbial diversity within the chicken gut microbiome revealed by metagenomics and culture.</title>
        <authorList>
            <person name="Gilroy R."/>
            <person name="Ravi A."/>
            <person name="Getino M."/>
            <person name="Pursley I."/>
            <person name="Horton D.L."/>
            <person name="Alikhan N.F."/>
            <person name="Baker D."/>
            <person name="Gharbi K."/>
            <person name="Hall N."/>
            <person name="Watson M."/>
            <person name="Adriaenssens E.M."/>
            <person name="Foster-Nyarko E."/>
            <person name="Jarju S."/>
            <person name="Secka A."/>
            <person name="Antonio M."/>
            <person name="Oren A."/>
            <person name="Chaudhuri R.R."/>
            <person name="La Ragione R."/>
            <person name="Hildebrand F."/>
            <person name="Pallen M.J."/>
        </authorList>
    </citation>
    <scope>NUCLEOTIDE SEQUENCE</scope>
    <source>
        <strain evidence="8">G3-8215</strain>
    </source>
</reference>
<comment type="subcellular location">
    <subcellularLocation>
        <location evidence="1">Cell outer membrane</location>
    </subcellularLocation>
</comment>
<dbReference type="GO" id="GO:0009279">
    <property type="term" value="C:cell outer membrane"/>
    <property type="evidence" value="ECO:0007669"/>
    <property type="project" value="UniProtKB-SubCell"/>
</dbReference>
<dbReference type="AlphaFoldDB" id="A0A940IHH2"/>
<evidence type="ECO:0000256" key="3">
    <source>
        <dbReference type="ARBA" id="ARBA00022729"/>
    </source>
</evidence>
<reference evidence="8" key="1">
    <citation type="submission" date="2020-10" db="EMBL/GenBank/DDBJ databases">
        <authorList>
            <person name="Gilroy R."/>
        </authorList>
    </citation>
    <scope>NUCLEOTIDE SEQUENCE</scope>
    <source>
        <strain evidence="8">G3-8215</strain>
    </source>
</reference>
<dbReference type="InterPro" id="IPR012944">
    <property type="entry name" value="SusD_RagB_dom"/>
</dbReference>
<evidence type="ECO:0000256" key="5">
    <source>
        <dbReference type="ARBA" id="ARBA00023237"/>
    </source>
</evidence>
<dbReference type="Proteomes" id="UP000725002">
    <property type="component" value="Unassembled WGS sequence"/>
</dbReference>
<dbReference type="SUPFAM" id="SSF48452">
    <property type="entry name" value="TPR-like"/>
    <property type="match status" value="1"/>
</dbReference>
<feature type="domain" description="RagB/SusD" evidence="6">
    <location>
        <begin position="385"/>
        <end position="521"/>
    </location>
</feature>
<keyword evidence="4" id="KW-0472">Membrane</keyword>
<evidence type="ECO:0000256" key="2">
    <source>
        <dbReference type="ARBA" id="ARBA00006275"/>
    </source>
</evidence>
<evidence type="ECO:0000256" key="4">
    <source>
        <dbReference type="ARBA" id="ARBA00023136"/>
    </source>
</evidence>
<dbReference type="InterPro" id="IPR011990">
    <property type="entry name" value="TPR-like_helical_dom_sf"/>
</dbReference>
<dbReference type="Gene3D" id="1.25.40.390">
    <property type="match status" value="1"/>
</dbReference>
<comment type="caution">
    <text evidence="8">The sequence shown here is derived from an EMBL/GenBank/DDBJ whole genome shotgun (WGS) entry which is preliminary data.</text>
</comment>
<evidence type="ECO:0000313" key="8">
    <source>
        <dbReference type="EMBL" id="MBO8482711.1"/>
    </source>
</evidence>
<evidence type="ECO:0000256" key="1">
    <source>
        <dbReference type="ARBA" id="ARBA00004442"/>
    </source>
</evidence>
<dbReference type="EMBL" id="JADILV010000007">
    <property type="protein sequence ID" value="MBO8482711.1"/>
    <property type="molecule type" value="Genomic_DNA"/>
</dbReference>
<keyword evidence="5" id="KW-0998">Cell outer membrane</keyword>
<dbReference type="InterPro" id="IPR033985">
    <property type="entry name" value="SusD-like_N"/>
</dbReference>
<evidence type="ECO:0000259" key="7">
    <source>
        <dbReference type="Pfam" id="PF14322"/>
    </source>
</evidence>
<evidence type="ECO:0000259" key="6">
    <source>
        <dbReference type="Pfam" id="PF07980"/>
    </source>
</evidence>
<keyword evidence="3" id="KW-0732">Signal</keyword>
<comment type="similarity">
    <text evidence="2">Belongs to the SusD family.</text>
</comment>
<organism evidence="8 9">
    <name type="scientific">Candidatus Cryptobacteroides avicola</name>
    <dbReference type="NCBI Taxonomy" id="2840757"/>
    <lineage>
        <taxon>Bacteria</taxon>
        <taxon>Pseudomonadati</taxon>
        <taxon>Bacteroidota</taxon>
        <taxon>Bacteroidia</taxon>
        <taxon>Bacteroidales</taxon>
        <taxon>Candidatus Cryptobacteroides</taxon>
    </lineage>
</organism>